<keyword evidence="2" id="KW-1185">Reference proteome</keyword>
<proteinExistence type="predicted"/>
<sequence length="608" mass="71372">MCSSKYNPPRFLPVFLHNLSNYDAHFIVHALNFDSGKIDIIPQNKEKYISFSKQIKVNNHNVSLRFLDSFKFMASSLDKLAQNLRSDQFNELKRVFPKEDDFKRLIKKGIYPYEYTTSFDSLKCTSLPDKEDFYNSLTNTNVSDENYKHAQDIWTHFNCHDMSDYSNLYLKTDVLLLADIFENYRNVCSKTYGLDPAHYFTAPGLSWDAMLKYTQIELQLLTDFDKISFIKKGIRGGISLCSNRYAKANNIFMNDYDSRVPPSFLIYLDANNLYGWAMSQYLPTGEFEWVEESVNYNIPDNSEYGYILEVDLIYPHHLHDSHSDLPFCPETICTPNSNEKKLVPNLKNKIKYIIHYRNLKQCIENGLELTKIHRVLKFKQSDWLKKYIDLNTSMRTSAVTDFEKDFFKLMNNAIFGKTMENIEKRVNVHLVTQWENNGKIQGAQSLIARPEFHSASCFSENLIAVQLNKTKLLYDKPIYLGFCILDISKTLMYKFHYSYMKNKFNDRLKLMYTDTDSLIYHIQTENLYSDIKSNLKDYFDTSDYSIDNRHNFPLVNKKKIGFFKDENNGNIFREFVGLRSKMYAIEVENDFIAKAKGINKYKRCLSAK</sequence>
<gene>
    <name evidence="1" type="ORF">JYU34_001959</name>
</gene>
<dbReference type="SUPFAM" id="SSF56672">
    <property type="entry name" value="DNA/RNA polymerases"/>
    <property type="match status" value="1"/>
</dbReference>
<organism evidence="1 2">
    <name type="scientific">Plutella xylostella</name>
    <name type="common">Diamondback moth</name>
    <name type="synonym">Plutella maculipennis</name>
    <dbReference type="NCBI Taxonomy" id="51655"/>
    <lineage>
        <taxon>Eukaryota</taxon>
        <taxon>Metazoa</taxon>
        <taxon>Ecdysozoa</taxon>
        <taxon>Arthropoda</taxon>
        <taxon>Hexapoda</taxon>
        <taxon>Insecta</taxon>
        <taxon>Pterygota</taxon>
        <taxon>Neoptera</taxon>
        <taxon>Endopterygota</taxon>
        <taxon>Lepidoptera</taxon>
        <taxon>Glossata</taxon>
        <taxon>Ditrysia</taxon>
        <taxon>Yponomeutoidea</taxon>
        <taxon>Plutellidae</taxon>
        <taxon>Plutella</taxon>
    </lineage>
</organism>
<reference evidence="1 2" key="1">
    <citation type="submission" date="2021-06" db="EMBL/GenBank/DDBJ databases">
        <title>A haploid diamondback moth (Plutella xylostella L.) genome assembly resolves 31 chromosomes and identifies a diamide resistance mutation.</title>
        <authorList>
            <person name="Ward C.M."/>
            <person name="Perry K.D."/>
            <person name="Baker G."/>
            <person name="Powis K."/>
            <person name="Heckel D.G."/>
            <person name="Baxter S.W."/>
        </authorList>
    </citation>
    <scope>NUCLEOTIDE SEQUENCE [LARGE SCALE GENOMIC DNA]</scope>
    <source>
        <strain evidence="1 2">LV</strain>
        <tissue evidence="1">Single pupa</tissue>
    </source>
</reference>
<accession>A0ABQ7R575</accession>
<dbReference type="InterPro" id="IPR023211">
    <property type="entry name" value="DNA_pol_palm_dom_sf"/>
</dbReference>
<dbReference type="PANTHER" id="PTHR31511:SF12">
    <property type="entry name" value="RHO TERMINATION FACTOR N-TERMINAL DOMAIN-CONTAINING PROTEIN"/>
    <property type="match status" value="1"/>
</dbReference>
<evidence type="ECO:0000313" key="1">
    <source>
        <dbReference type="EMBL" id="KAG7312454.1"/>
    </source>
</evidence>
<dbReference type="InterPro" id="IPR012337">
    <property type="entry name" value="RNaseH-like_sf"/>
</dbReference>
<dbReference type="PANTHER" id="PTHR31511">
    <property type="entry name" value="PROTEIN CBG23764"/>
    <property type="match status" value="1"/>
</dbReference>
<protein>
    <recommendedName>
        <fullName evidence="3">DNA-directed DNA polymerase</fullName>
    </recommendedName>
</protein>
<dbReference type="EMBL" id="JAHIBW010000003">
    <property type="protein sequence ID" value="KAG7312454.1"/>
    <property type="molecule type" value="Genomic_DNA"/>
</dbReference>
<dbReference type="Gene3D" id="3.90.1600.10">
    <property type="entry name" value="Palm domain of DNA polymerase"/>
    <property type="match status" value="1"/>
</dbReference>
<dbReference type="Proteomes" id="UP000823941">
    <property type="component" value="Chromosome 3"/>
</dbReference>
<dbReference type="InterPro" id="IPR043502">
    <property type="entry name" value="DNA/RNA_pol_sf"/>
</dbReference>
<name>A0ABQ7R575_PLUXY</name>
<evidence type="ECO:0008006" key="3">
    <source>
        <dbReference type="Google" id="ProtNLM"/>
    </source>
</evidence>
<comment type="caution">
    <text evidence="1">The sequence shown here is derived from an EMBL/GenBank/DDBJ whole genome shotgun (WGS) entry which is preliminary data.</text>
</comment>
<evidence type="ECO:0000313" key="2">
    <source>
        <dbReference type="Proteomes" id="UP000823941"/>
    </source>
</evidence>
<dbReference type="SUPFAM" id="SSF53098">
    <property type="entry name" value="Ribonuclease H-like"/>
    <property type="match status" value="1"/>
</dbReference>